<proteinExistence type="predicted"/>
<organism evidence="5 7">
    <name type="scientific">Priapulus caudatus</name>
    <name type="common">Priapulid worm</name>
    <dbReference type="NCBI Taxonomy" id="37621"/>
    <lineage>
        <taxon>Eukaryota</taxon>
        <taxon>Metazoa</taxon>
        <taxon>Ecdysozoa</taxon>
        <taxon>Scalidophora</taxon>
        <taxon>Priapulida</taxon>
        <taxon>Priapulimorpha</taxon>
        <taxon>Priapulimorphida</taxon>
        <taxon>Priapulidae</taxon>
        <taxon>Priapulus</taxon>
    </lineage>
</organism>
<dbReference type="SMART" id="SM00408">
    <property type="entry name" value="IGc2"/>
    <property type="match status" value="3"/>
</dbReference>
<keyword evidence="5" id="KW-1185">Reference proteome</keyword>
<dbReference type="InterPro" id="IPR036179">
    <property type="entry name" value="Ig-like_dom_sf"/>
</dbReference>
<evidence type="ECO:0000256" key="2">
    <source>
        <dbReference type="SAM" id="Phobius"/>
    </source>
</evidence>
<evidence type="ECO:0000313" key="5">
    <source>
        <dbReference type="Proteomes" id="UP000695022"/>
    </source>
</evidence>
<feature type="compositionally biased region" description="Polar residues" evidence="1">
    <location>
        <begin position="482"/>
        <end position="496"/>
    </location>
</feature>
<dbReference type="Gene3D" id="2.60.40.10">
    <property type="entry name" value="Immunoglobulins"/>
    <property type="match status" value="3"/>
</dbReference>
<feature type="domain" description="Ig-like" evidence="4">
    <location>
        <begin position="255"/>
        <end position="362"/>
    </location>
</feature>
<keyword evidence="2" id="KW-0812">Transmembrane</keyword>
<dbReference type="Pfam" id="PF07679">
    <property type="entry name" value="I-set"/>
    <property type="match status" value="3"/>
</dbReference>
<accession>A0ABM1DVW4</accession>
<feature type="domain" description="Ig-like" evidence="4">
    <location>
        <begin position="156"/>
        <end position="245"/>
    </location>
</feature>
<dbReference type="InterPro" id="IPR052615">
    <property type="entry name" value="FGFRL"/>
</dbReference>
<dbReference type="SUPFAM" id="SSF48726">
    <property type="entry name" value="Immunoglobulin"/>
    <property type="match status" value="3"/>
</dbReference>
<dbReference type="GeneID" id="106806604"/>
<dbReference type="InterPro" id="IPR003598">
    <property type="entry name" value="Ig_sub2"/>
</dbReference>
<reference evidence="6 7" key="1">
    <citation type="submission" date="2025-05" db="UniProtKB">
        <authorList>
            <consortium name="RefSeq"/>
        </authorList>
    </citation>
    <scope>IDENTIFICATION</scope>
</reference>
<dbReference type="InterPro" id="IPR013098">
    <property type="entry name" value="Ig_I-set"/>
</dbReference>
<dbReference type="InterPro" id="IPR013783">
    <property type="entry name" value="Ig-like_fold"/>
</dbReference>
<dbReference type="InterPro" id="IPR003599">
    <property type="entry name" value="Ig_sub"/>
</dbReference>
<dbReference type="SMART" id="SM00409">
    <property type="entry name" value="IG"/>
    <property type="match status" value="3"/>
</dbReference>
<dbReference type="PANTHER" id="PTHR19890">
    <property type="entry name" value="FIBROBLAST GROWTH FACTOR RECEPTOR"/>
    <property type="match status" value="1"/>
</dbReference>
<keyword evidence="2" id="KW-0472">Membrane</keyword>
<feature type="compositionally biased region" description="Basic residues" evidence="1">
    <location>
        <begin position="451"/>
        <end position="462"/>
    </location>
</feature>
<evidence type="ECO:0000256" key="1">
    <source>
        <dbReference type="SAM" id="MobiDB-lite"/>
    </source>
</evidence>
<feature type="signal peptide" evidence="3">
    <location>
        <begin position="1"/>
        <end position="26"/>
    </location>
</feature>
<evidence type="ECO:0000259" key="4">
    <source>
        <dbReference type="PROSITE" id="PS50835"/>
    </source>
</evidence>
<dbReference type="PROSITE" id="PS50835">
    <property type="entry name" value="IG_LIKE"/>
    <property type="match status" value="3"/>
</dbReference>
<dbReference type="RefSeq" id="XP_014664085.1">
    <property type="nucleotide sequence ID" value="XM_014808599.1"/>
</dbReference>
<evidence type="ECO:0000256" key="3">
    <source>
        <dbReference type="SAM" id="SignalP"/>
    </source>
</evidence>
<protein>
    <submittedName>
        <fullName evidence="6 7">Fibroblast growth factor receptor-like 1</fullName>
    </submittedName>
</protein>
<gene>
    <name evidence="6 7" type="primary">LOC106806604</name>
</gene>
<dbReference type="Proteomes" id="UP000695022">
    <property type="component" value="Unplaced"/>
</dbReference>
<dbReference type="InterPro" id="IPR007110">
    <property type="entry name" value="Ig-like_dom"/>
</dbReference>
<feature type="chain" id="PRO_5045022184" evidence="3">
    <location>
        <begin position="27"/>
        <end position="496"/>
    </location>
</feature>
<keyword evidence="3" id="KW-0732">Signal</keyword>
<feature type="domain" description="Ig-like" evidence="4">
    <location>
        <begin position="32"/>
        <end position="119"/>
    </location>
</feature>
<dbReference type="RefSeq" id="XP_014664084.1">
    <property type="nucleotide sequence ID" value="XM_014808598.1"/>
</dbReference>
<name>A0ABM1DVW4_PRICU</name>
<feature type="region of interest" description="Disordered" evidence="1">
    <location>
        <begin position="451"/>
        <end position="496"/>
    </location>
</feature>
<feature type="transmembrane region" description="Helical" evidence="2">
    <location>
        <begin position="373"/>
        <end position="396"/>
    </location>
</feature>
<dbReference type="PANTHER" id="PTHR19890:SF10">
    <property type="entry name" value="FIBROBLAST GROWTH FACTOR RECEPTOR-LIKE 1"/>
    <property type="match status" value="1"/>
</dbReference>
<sequence>MTMGTNWPGVFTTILIITCLQGAVYGGIGEPPYVFGKLVPVVEARVGDTKKLPCPVEGSTPFITWQKNGEQVNPVTWGKRFKIIHQGLRIKDIVPEDAGRYLCKAVNGFGTLTINVTLAVLGDDDRDYNYKYIPPTENMVPSLPDTPDISAEGAKPEFTESGRTRSQHVMHKIGTIVRLKCTAKGNPPPDIVWLKNDQVLHLNNEDKQSGRWTLVLESIQIEDSGTYTCRVSNIHGAINATYTLEVVERVRQEKPLMTGEDPVNTTVEYGGTASFQCKVKSAVKPHVQWLKEVKEGENVTSTLEVGNDKYKVLPAGEIRQLEEDGPYLNKLVISGVTEKDSGMYICLGANENGYSFKSAFLTVLSPTLYEEGIPLALIIVIPVVLVLLFAAGLLVCRYRCTAAPPSSANVATRPRTQLQPPSKTVAGAERTYYSEVPQVVVATQPKVHRSLHPHKQQQHHYYPRTSPHPYYSDQMSPHPYDMQSQQSRQIYTDFST</sequence>
<evidence type="ECO:0000313" key="6">
    <source>
        <dbReference type="RefSeq" id="XP_014664084.1"/>
    </source>
</evidence>
<evidence type="ECO:0000313" key="7">
    <source>
        <dbReference type="RefSeq" id="XP_014664085.1"/>
    </source>
</evidence>
<keyword evidence="2" id="KW-1133">Transmembrane helix</keyword>